<dbReference type="Proteomes" id="UP001404956">
    <property type="component" value="Unassembled WGS sequence"/>
</dbReference>
<accession>A0ABP9XER7</accession>
<feature type="chain" id="PRO_5046850130" description="SCP domain-containing protein" evidence="1">
    <location>
        <begin position="19"/>
        <end position="315"/>
    </location>
</feature>
<evidence type="ECO:0000256" key="1">
    <source>
        <dbReference type="SAM" id="SignalP"/>
    </source>
</evidence>
<dbReference type="Gene3D" id="3.40.33.10">
    <property type="entry name" value="CAP"/>
    <property type="match status" value="1"/>
</dbReference>
<keyword evidence="4" id="KW-1185">Reference proteome</keyword>
<evidence type="ECO:0000313" key="3">
    <source>
        <dbReference type="EMBL" id="GAA5533868.1"/>
    </source>
</evidence>
<sequence length="315" mass="33029">MRTHTLIPAALTLSALLAACTGPSVPGNGDTQAPTLALTVPATVTPGATIKLQASAQDNVGITRVEFYDASGQLLGTDTTPPYEWVTAAPANTGSSTLTVNFTVKAYDAAGNVGTKTIPVQVTAGTSVTVFLPEAGAAVGSGNGTVEGTVRVSPSAEEVEVMRLVNEVRTKGTLNGQDAIKGSCVEATFQPNTLRPLSYSGTLAHAAIQHSIYQSQEAVGGHEETRTTSPYFYGAMPWDRFARSRALFGGPSRGVGENVLGGAESALQAMQVWMTSPGHCRNIMDEEYNVIGVGYRLNPNWEGIGYQAWTQMFGL</sequence>
<comment type="caution">
    <text evidence="3">The sequence shown here is derived from an EMBL/GenBank/DDBJ whole genome shotgun (WGS) entry which is preliminary data.</text>
</comment>
<feature type="signal peptide" evidence="1">
    <location>
        <begin position="1"/>
        <end position="18"/>
    </location>
</feature>
<evidence type="ECO:0000259" key="2">
    <source>
        <dbReference type="Pfam" id="PF00188"/>
    </source>
</evidence>
<dbReference type="InterPro" id="IPR013783">
    <property type="entry name" value="Ig-like_fold"/>
</dbReference>
<dbReference type="PANTHER" id="PTHR31157">
    <property type="entry name" value="SCP DOMAIN-CONTAINING PROTEIN"/>
    <property type="match status" value="1"/>
</dbReference>
<reference evidence="3 4" key="1">
    <citation type="submission" date="2024-02" db="EMBL/GenBank/DDBJ databases">
        <title>Deinococcus aluminii NBRC 112889.</title>
        <authorList>
            <person name="Ichikawa N."/>
            <person name="Katano-Makiyama Y."/>
            <person name="Hidaka K."/>
        </authorList>
    </citation>
    <scope>NUCLEOTIDE SEQUENCE [LARGE SCALE GENOMIC DNA]</scope>
    <source>
        <strain evidence="3 4">NBRC 112889</strain>
    </source>
</reference>
<dbReference type="Gene3D" id="2.60.40.10">
    <property type="entry name" value="Immunoglobulins"/>
    <property type="match status" value="1"/>
</dbReference>
<dbReference type="InterPro" id="IPR014044">
    <property type="entry name" value="CAP_dom"/>
</dbReference>
<dbReference type="SUPFAM" id="SSF55797">
    <property type="entry name" value="PR-1-like"/>
    <property type="match status" value="1"/>
</dbReference>
<dbReference type="EMBL" id="BAABRV010000005">
    <property type="protein sequence ID" value="GAA5533868.1"/>
    <property type="molecule type" value="Genomic_DNA"/>
</dbReference>
<keyword evidence="1" id="KW-0732">Signal</keyword>
<dbReference type="PANTHER" id="PTHR31157:SF1">
    <property type="entry name" value="SCP DOMAIN-CONTAINING PROTEIN"/>
    <property type="match status" value="1"/>
</dbReference>
<dbReference type="Pfam" id="PF17957">
    <property type="entry name" value="Big_7"/>
    <property type="match status" value="1"/>
</dbReference>
<proteinExistence type="predicted"/>
<feature type="domain" description="SCP" evidence="2">
    <location>
        <begin position="163"/>
        <end position="313"/>
    </location>
</feature>
<dbReference type="Pfam" id="PF00188">
    <property type="entry name" value="CAP"/>
    <property type="match status" value="1"/>
</dbReference>
<evidence type="ECO:0000313" key="4">
    <source>
        <dbReference type="Proteomes" id="UP001404956"/>
    </source>
</evidence>
<organism evidence="3 4">
    <name type="scientific">Deinococcus aluminii</name>
    <dbReference type="NCBI Taxonomy" id="1656885"/>
    <lineage>
        <taxon>Bacteria</taxon>
        <taxon>Thermotogati</taxon>
        <taxon>Deinococcota</taxon>
        <taxon>Deinococci</taxon>
        <taxon>Deinococcales</taxon>
        <taxon>Deinococcaceae</taxon>
        <taxon>Deinococcus</taxon>
    </lineage>
</organism>
<dbReference type="PROSITE" id="PS51257">
    <property type="entry name" value="PROKAR_LIPOPROTEIN"/>
    <property type="match status" value="1"/>
</dbReference>
<dbReference type="CDD" id="cd05379">
    <property type="entry name" value="CAP_bacterial"/>
    <property type="match status" value="1"/>
</dbReference>
<dbReference type="RefSeq" id="WP_345454672.1">
    <property type="nucleotide sequence ID" value="NZ_BAABRV010000005.1"/>
</dbReference>
<dbReference type="InterPro" id="IPR035940">
    <property type="entry name" value="CAP_sf"/>
</dbReference>
<gene>
    <name evidence="3" type="ORF">Dalu01_02276</name>
</gene>
<protein>
    <recommendedName>
        <fullName evidence="2">SCP domain-containing protein</fullName>
    </recommendedName>
</protein>
<name>A0ABP9XER7_9DEIO</name>